<name>A0A2T4U9Z6_9BACI</name>
<dbReference type="Proteomes" id="UP000240509">
    <property type="component" value="Unassembled WGS sequence"/>
</dbReference>
<gene>
    <name evidence="1" type="ORF">C6Y45_02225</name>
</gene>
<protein>
    <submittedName>
        <fullName evidence="1">Uncharacterized protein</fullName>
    </submittedName>
</protein>
<evidence type="ECO:0000313" key="2">
    <source>
        <dbReference type="Proteomes" id="UP000240509"/>
    </source>
</evidence>
<evidence type="ECO:0000313" key="1">
    <source>
        <dbReference type="EMBL" id="PTL40217.1"/>
    </source>
</evidence>
<dbReference type="RefSeq" id="WP_107583395.1">
    <property type="nucleotide sequence ID" value="NZ_PZJJ01000002.1"/>
</dbReference>
<comment type="caution">
    <text evidence="1">The sequence shown here is derived from an EMBL/GenBank/DDBJ whole genome shotgun (WGS) entry which is preliminary data.</text>
</comment>
<reference evidence="1 2" key="1">
    <citation type="submission" date="2018-03" db="EMBL/GenBank/DDBJ databases">
        <title>Alkalicoccus saliphilus sp. nov., isolated from a mineral pool.</title>
        <authorList>
            <person name="Zhao B."/>
        </authorList>
    </citation>
    <scope>NUCLEOTIDE SEQUENCE [LARGE SCALE GENOMIC DNA]</scope>
    <source>
        <strain evidence="1 2">6AG</strain>
    </source>
</reference>
<proteinExistence type="predicted"/>
<dbReference type="EMBL" id="PZJJ01000002">
    <property type="protein sequence ID" value="PTL40217.1"/>
    <property type="molecule type" value="Genomic_DNA"/>
</dbReference>
<accession>A0A2T4U9Z6</accession>
<dbReference type="AlphaFoldDB" id="A0A2T4U9Z6"/>
<sequence length="99" mass="11561">MKLSPEDLPREEQEVWKTLRSLPLSEKKTLWRLIQLSNKDHLCCTYIRTSAMLRLEEKGLIIKNSVYRGRQGYSYYIMRNAPHLMKKLQAAAGSLPDLP</sequence>
<organism evidence="1 2">
    <name type="scientific">Alkalicoccus saliphilus</name>
    <dbReference type="NCBI Taxonomy" id="200989"/>
    <lineage>
        <taxon>Bacteria</taxon>
        <taxon>Bacillati</taxon>
        <taxon>Bacillota</taxon>
        <taxon>Bacilli</taxon>
        <taxon>Bacillales</taxon>
        <taxon>Bacillaceae</taxon>
        <taxon>Alkalicoccus</taxon>
    </lineage>
</organism>
<keyword evidence="2" id="KW-1185">Reference proteome</keyword>
<dbReference type="OrthoDB" id="2971428at2"/>